<proteinExistence type="predicted"/>
<dbReference type="EMBL" id="JAWRVI010000022">
    <property type="protein sequence ID" value="KAK4088839.1"/>
    <property type="molecule type" value="Genomic_DNA"/>
</dbReference>
<sequence>MPREQCVPNAAVTHHPSEVDGDLAHLDGVDRVADMGYGFTSIAHAELQFQSPQANTGLGYSSEHSCRDADGAVEFAARQRGGGSPHKGREMLHGAPRNVDWQLGSRRARTRITERIPTSGCVLSTFGGIGDTQDGGILISVPTPLAHAAVSRLTAQCSRRPFGRQLPAQWLFPYTAGGLVRALSPGVHFCTTRGGQTAGSRPDMGGGVRVDVVGYLRWDGAEPL</sequence>
<reference evidence="1 2" key="1">
    <citation type="journal article" date="2024" name="Microbiol. Resour. Announc.">
        <title>Genome annotations for the ascomycete fungi Trichoderma harzianum, Trichoderma aggressivum, and Purpureocillium lilacinum.</title>
        <authorList>
            <person name="Beijen E.P.W."/>
            <person name="Ohm R.A."/>
        </authorList>
    </citation>
    <scope>NUCLEOTIDE SEQUENCE [LARGE SCALE GENOMIC DNA]</scope>
    <source>
        <strain evidence="1 2">CBS 150709</strain>
    </source>
</reference>
<protein>
    <submittedName>
        <fullName evidence="1">Uncharacterized protein</fullName>
    </submittedName>
</protein>
<evidence type="ECO:0000313" key="1">
    <source>
        <dbReference type="EMBL" id="KAK4088839.1"/>
    </source>
</evidence>
<organism evidence="1 2">
    <name type="scientific">Purpureocillium lilacinum</name>
    <name type="common">Paecilomyces lilacinus</name>
    <dbReference type="NCBI Taxonomy" id="33203"/>
    <lineage>
        <taxon>Eukaryota</taxon>
        <taxon>Fungi</taxon>
        <taxon>Dikarya</taxon>
        <taxon>Ascomycota</taxon>
        <taxon>Pezizomycotina</taxon>
        <taxon>Sordariomycetes</taxon>
        <taxon>Hypocreomycetidae</taxon>
        <taxon>Hypocreales</taxon>
        <taxon>Ophiocordycipitaceae</taxon>
        <taxon>Purpureocillium</taxon>
    </lineage>
</organism>
<evidence type="ECO:0000313" key="2">
    <source>
        <dbReference type="Proteomes" id="UP001287286"/>
    </source>
</evidence>
<accession>A0ABR0BXR3</accession>
<keyword evidence="2" id="KW-1185">Reference proteome</keyword>
<comment type="caution">
    <text evidence="1">The sequence shown here is derived from an EMBL/GenBank/DDBJ whole genome shotgun (WGS) entry which is preliminary data.</text>
</comment>
<dbReference type="Proteomes" id="UP001287286">
    <property type="component" value="Unassembled WGS sequence"/>
</dbReference>
<name>A0ABR0BXR3_PURLI</name>
<gene>
    <name evidence="1" type="ORF">Purlil1_6692</name>
</gene>